<dbReference type="InterPro" id="IPR003594">
    <property type="entry name" value="HATPase_dom"/>
</dbReference>
<dbReference type="Gene3D" id="3.30.565.10">
    <property type="entry name" value="Histidine kinase-like ATPase, C-terminal domain"/>
    <property type="match status" value="1"/>
</dbReference>
<dbReference type="EMBL" id="VFIA01000013">
    <property type="protein sequence ID" value="MBC3791981.1"/>
    <property type="molecule type" value="Genomic_DNA"/>
</dbReference>
<dbReference type="SUPFAM" id="SSF55874">
    <property type="entry name" value="ATPase domain of HSP90 chaperone/DNA topoisomerase II/histidine kinase"/>
    <property type="match status" value="1"/>
</dbReference>
<keyword evidence="3" id="KW-0597">Phosphoprotein</keyword>
<protein>
    <recommendedName>
        <fullName evidence="2">histidine kinase</fullName>
        <ecNumber evidence="2">2.7.13.3</ecNumber>
    </recommendedName>
</protein>
<keyword evidence="5" id="KW-0418">Kinase</keyword>
<dbReference type="Gene3D" id="1.10.287.130">
    <property type="match status" value="1"/>
</dbReference>
<organism evidence="8 9">
    <name type="scientific">Spirosoma utsteinense</name>
    <dbReference type="NCBI Taxonomy" id="2585773"/>
    <lineage>
        <taxon>Bacteria</taxon>
        <taxon>Pseudomonadati</taxon>
        <taxon>Bacteroidota</taxon>
        <taxon>Cytophagia</taxon>
        <taxon>Cytophagales</taxon>
        <taxon>Cytophagaceae</taxon>
        <taxon>Spirosoma</taxon>
    </lineage>
</organism>
<gene>
    <name evidence="8" type="ORF">FH603_2490</name>
</gene>
<dbReference type="RefSeq" id="WP_186737780.1">
    <property type="nucleotide sequence ID" value="NZ_VFIA01000013.1"/>
</dbReference>
<evidence type="ECO:0000259" key="7">
    <source>
        <dbReference type="PROSITE" id="PS50112"/>
    </source>
</evidence>
<sequence length="909" mass="101670">MINYMAQRAPALLQSILDASQQAVTVYQAERSPEGILIDLQLRMLNASAERLMGYSASEAVGKRIGKLLPHLVDTDLFDRYQQVIETGQSSHFEFEYTRPDRPGSCWCDVSAVPMEDSVVVTYNDITRNKANAAAARLVTVFEQAFNAALHGITVLEAIHDEQDQLTDFRFILINPAGLRMSGYTREYLLQRTIWEVYPATGINGLFAEYARVYQTGQPYTTQHYYPEYDIWRDVHITPVPGGIMLTYTDSTAHHKLVQTSQQQTALLHSLLDGSKQAILGFASVREAGGLISDFRCILQNKTSRQWTGRPDAEIIGQTLPAFFPQLHADGLLPHYVAVVDTGTPFQHEMEKDWGNGLGWYSFLVVKHTDGILLTVTDKTSERQAQLRLQEQALLLQSITDNTPAGLVLWEAVRDDTPERNVTDFRYRLSNLLNTYVTGHTAKDLLGNDLLASFPRFRGTPLETALRDTLRTGLTQRMLFTDYTDPPGGWYDAQFSPVGDKGTADLVLMTYMDVTHQHQTQLMQKQQADLFQLTLNAQPAGVILYKPVREPSTGDGPGPIIDFTIELVNEAEVRMTGLSVNELVGHRMLLRFPSPEGHAFFEQVRQVAQTGQPEKSVMAYFSDGIKGWFQTSLIPHLDQVLFTFLDVSELKYQQQTLEMANLDLKRSNENLRQFAYIASHDLQEPLRKIQSFGSILAASHQSSLDEAGQQLIKRMQTSAERMSMLIKDLLTYSRLPTHQAPSHRLPLADLVTQVLDDLALTIEETGACIEVGELPEVAGDRTQLELLLGNLLGNALKFRRPGEAPHIRVSARLLSAAALPAGIISPTSGTSRQYTEIVVADNGIGFDEKYLDRIFEVFQRLHNKKEYMGSGIGLSICRKVVQNHNGGIIASSEPGKGATFRIYLPLDKR</sequence>
<proteinExistence type="predicted"/>
<dbReference type="PANTHER" id="PTHR43304">
    <property type="entry name" value="PHYTOCHROME-LIKE PROTEIN CPH1"/>
    <property type="match status" value="1"/>
</dbReference>
<dbReference type="PROSITE" id="PS50109">
    <property type="entry name" value="HIS_KIN"/>
    <property type="match status" value="1"/>
</dbReference>
<reference evidence="8 9" key="1">
    <citation type="submission" date="2019-06" db="EMBL/GenBank/DDBJ databases">
        <title>Spirosoma utsteinense sp. nov. isolated from Antarctic ice-free soils.</title>
        <authorList>
            <person name="Tahon G."/>
        </authorList>
    </citation>
    <scope>NUCLEOTIDE SEQUENCE [LARGE SCALE GENOMIC DNA]</scope>
    <source>
        <strain evidence="8 9">LMG 31447</strain>
    </source>
</reference>
<dbReference type="PROSITE" id="PS50112">
    <property type="entry name" value="PAS"/>
    <property type="match status" value="2"/>
</dbReference>
<dbReference type="InterPro" id="IPR003661">
    <property type="entry name" value="HisK_dim/P_dom"/>
</dbReference>
<dbReference type="Proteomes" id="UP000700732">
    <property type="component" value="Unassembled WGS sequence"/>
</dbReference>
<evidence type="ECO:0000256" key="2">
    <source>
        <dbReference type="ARBA" id="ARBA00012438"/>
    </source>
</evidence>
<keyword evidence="9" id="KW-1185">Reference proteome</keyword>
<name>A0ABR6W7P7_9BACT</name>
<keyword evidence="4" id="KW-0808">Transferase</keyword>
<dbReference type="InterPro" id="IPR052162">
    <property type="entry name" value="Sensor_kinase/Photoreceptor"/>
</dbReference>
<dbReference type="Pfam" id="PF02518">
    <property type="entry name" value="HATPase_c"/>
    <property type="match status" value="1"/>
</dbReference>
<dbReference type="SMART" id="SM00388">
    <property type="entry name" value="HisKA"/>
    <property type="match status" value="1"/>
</dbReference>
<dbReference type="CDD" id="cd00082">
    <property type="entry name" value="HisKA"/>
    <property type="match status" value="1"/>
</dbReference>
<evidence type="ECO:0000256" key="1">
    <source>
        <dbReference type="ARBA" id="ARBA00000085"/>
    </source>
</evidence>
<dbReference type="PRINTS" id="PR00344">
    <property type="entry name" value="BCTRLSENSOR"/>
</dbReference>
<evidence type="ECO:0000256" key="4">
    <source>
        <dbReference type="ARBA" id="ARBA00022679"/>
    </source>
</evidence>
<dbReference type="SUPFAM" id="SSF55785">
    <property type="entry name" value="PYP-like sensor domain (PAS domain)"/>
    <property type="match status" value="5"/>
</dbReference>
<dbReference type="Gene3D" id="3.30.450.20">
    <property type="entry name" value="PAS domain"/>
    <property type="match status" value="5"/>
</dbReference>
<feature type="domain" description="PAS" evidence="7">
    <location>
        <begin position="9"/>
        <end position="88"/>
    </location>
</feature>
<dbReference type="EC" id="2.7.13.3" evidence="2"/>
<comment type="catalytic activity">
    <reaction evidence="1">
        <text>ATP + protein L-histidine = ADP + protein N-phospho-L-histidine.</text>
        <dbReference type="EC" id="2.7.13.3"/>
    </reaction>
</comment>
<evidence type="ECO:0000256" key="3">
    <source>
        <dbReference type="ARBA" id="ARBA00022553"/>
    </source>
</evidence>
<evidence type="ECO:0000256" key="5">
    <source>
        <dbReference type="ARBA" id="ARBA00022777"/>
    </source>
</evidence>
<dbReference type="SMART" id="SM00387">
    <property type="entry name" value="HATPase_c"/>
    <property type="match status" value="1"/>
</dbReference>
<dbReference type="InterPro" id="IPR000014">
    <property type="entry name" value="PAS"/>
</dbReference>
<feature type="domain" description="PAS" evidence="7">
    <location>
        <begin position="565"/>
        <end position="612"/>
    </location>
</feature>
<dbReference type="SUPFAM" id="SSF47384">
    <property type="entry name" value="Homodimeric domain of signal transducing histidine kinase"/>
    <property type="match status" value="1"/>
</dbReference>
<evidence type="ECO:0000313" key="8">
    <source>
        <dbReference type="EMBL" id="MBC3791981.1"/>
    </source>
</evidence>
<accession>A0ABR6W7P7</accession>
<dbReference type="SMART" id="SM00091">
    <property type="entry name" value="PAS"/>
    <property type="match status" value="4"/>
</dbReference>
<dbReference type="InterPro" id="IPR005467">
    <property type="entry name" value="His_kinase_dom"/>
</dbReference>
<dbReference type="InterPro" id="IPR013656">
    <property type="entry name" value="PAS_4"/>
</dbReference>
<dbReference type="PANTHER" id="PTHR43304:SF1">
    <property type="entry name" value="PAC DOMAIN-CONTAINING PROTEIN"/>
    <property type="match status" value="1"/>
</dbReference>
<dbReference type="CDD" id="cd00130">
    <property type="entry name" value="PAS"/>
    <property type="match status" value="3"/>
</dbReference>
<comment type="caution">
    <text evidence="8">The sequence shown here is derived from an EMBL/GenBank/DDBJ whole genome shotgun (WGS) entry which is preliminary data.</text>
</comment>
<dbReference type="InterPro" id="IPR036097">
    <property type="entry name" value="HisK_dim/P_sf"/>
</dbReference>
<feature type="domain" description="Histidine kinase" evidence="6">
    <location>
        <begin position="677"/>
        <end position="908"/>
    </location>
</feature>
<evidence type="ECO:0000259" key="6">
    <source>
        <dbReference type="PROSITE" id="PS50109"/>
    </source>
</evidence>
<dbReference type="InterPro" id="IPR035965">
    <property type="entry name" value="PAS-like_dom_sf"/>
</dbReference>
<dbReference type="Pfam" id="PF00512">
    <property type="entry name" value="HisKA"/>
    <property type="match status" value="1"/>
</dbReference>
<dbReference type="NCBIfam" id="TIGR00229">
    <property type="entry name" value="sensory_box"/>
    <property type="match status" value="1"/>
</dbReference>
<evidence type="ECO:0000313" key="9">
    <source>
        <dbReference type="Proteomes" id="UP000700732"/>
    </source>
</evidence>
<dbReference type="InterPro" id="IPR036890">
    <property type="entry name" value="HATPase_C_sf"/>
</dbReference>
<dbReference type="Pfam" id="PF08448">
    <property type="entry name" value="PAS_4"/>
    <property type="match status" value="4"/>
</dbReference>
<dbReference type="InterPro" id="IPR004358">
    <property type="entry name" value="Sig_transdc_His_kin-like_C"/>
</dbReference>